<sequence>MQCSNFYGKSSQPALVKLISTGPTDPYDSEVYDSESSVDDSVIDKDYIPEELQESDEEHLTQPSTSHRVNTNRLIYDQIELVESNLIGSSDAISNRRNIWKHIDIERVVVQSNNIRNSCPNVEILSPMQYFSQFFSDGMIDHIVFQTNLYIIQSNPNSTAQTCKNEIKDFIAILLYMGVVECPSIRDYWDPETKIILVSETMTQKRFEFLRRFIHFNDNAQQMNSNDRFYKIRPIFDLLRHNCLQIEPTRQQSVDEVMIAYKGTRAGNLRQYIANKPDKWGFKLFCRGSSNGIIHDFILYQGQTTFTCSNLSEEEHKMLMGAKVVTLLCKTLSNPGNCTVVYGDNFFTDLKLISHLKSSLNL</sequence>
<gene>
    <name evidence="3" type="ORF">UXM345_LOCUS29984</name>
    <name evidence="2" type="ORF">XDN619_LOCUS9081</name>
</gene>
<name>A0A816PUB1_9BILA</name>
<dbReference type="InterPro" id="IPR029526">
    <property type="entry name" value="PGBD"/>
</dbReference>
<reference evidence="2" key="1">
    <citation type="submission" date="2021-02" db="EMBL/GenBank/DDBJ databases">
        <authorList>
            <person name="Nowell W R."/>
        </authorList>
    </citation>
    <scope>NUCLEOTIDE SEQUENCE</scope>
</reference>
<feature type="domain" description="PiggyBac transposable element-derived protein" evidence="1">
    <location>
        <begin position="126"/>
        <end position="358"/>
    </location>
</feature>
<organism evidence="2 4">
    <name type="scientific">Rotaria magnacalcarata</name>
    <dbReference type="NCBI Taxonomy" id="392030"/>
    <lineage>
        <taxon>Eukaryota</taxon>
        <taxon>Metazoa</taxon>
        <taxon>Spiralia</taxon>
        <taxon>Gnathifera</taxon>
        <taxon>Rotifera</taxon>
        <taxon>Eurotatoria</taxon>
        <taxon>Bdelloidea</taxon>
        <taxon>Philodinida</taxon>
        <taxon>Philodinidae</taxon>
        <taxon>Rotaria</taxon>
    </lineage>
</organism>
<dbReference type="PANTHER" id="PTHR47272">
    <property type="entry name" value="DDE_TNP_1_7 DOMAIN-CONTAINING PROTEIN"/>
    <property type="match status" value="1"/>
</dbReference>
<dbReference type="EMBL" id="CAJNRG010003105">
    <property type="protein sequence ID" value="CAF2053332.1"/>
    <property type="molecule type" value="Genomic_DNA"/>
</dbReference>
<accession>A0A816PUB1</accession>
<comment type="caution">
    <text evidence="2">The sequence shown here is derived from an EMBL/GenBank/DDBJ whole genome shotgun (WGS) entry which is preliminary data.</text>
</comment>
<dbReference type="AlphaFoldDB" id="A0A816PUB1"/>
<protein>
    <recommendedName>
        <fullName evidence="1">PiggyBac transposable element-derived protein domain-containing protein</fullName>
    </recommendedName>
</protein>
<evidence type="ECO:0000313" key="4">
    <source>
        <dbReference type="Proteomes" id="UP000663887"/>
    </source>
</evidence>
<dbReference type="Pfam" id="PF13843">
    <property type="entry name" value="DDE_Tnp_1_7"/>
    <property type="match status" value="1"/>
</dbReference>
<evidence type="ECO:0000313" key="3">
    <source>
        <dbReference type="EMBL" id="CAF4237401.1"/>
    </source>
</evidence>
<dbReference type="EMBL" id="CAJOBF010007628">
    <property type="protein sequence ID" value="CAF4237401.1"/>
    <property type="molecule type" value="Genomic_DNA"/>
</dbReference>
<proteinExistence type="predicted"/>
<evidence type="ECO:0000313" key="2">
    <source>
        <dbReference type="EMBL" id="CAF2053332.1"/>
    </source>
</evidence>
<evidence type="ECO:0000259" key="1">
    <source>
        <dbReference type="Pfam" id="PF13843"/>
    </source>
</evidence>
<dbReference type="PANTHER" id="PTHR47272:SF1">
    <property type="entry name" value="PIGGYBAC TRANSPOSABLE ELEMENT-DERIVED PROTEIN 3-LIKE"/>
    <property type="match status" value="1"/>
</dbReference>
<dbReference type="Proteomes" id="UP000663842">
    <property type="component" value="Unassembled WGS sequence"/>
</dbReference>
<dbReference type="Proteomes" id="UP000663887">
    <property type="component" value="Unassembled WGS sequence"/>
</dbReference>